<keyword evidence="3" id="KW-0645">Protease</keyword>
<comment type="caution">
    <text evidence="3">The sequence shown here is derived from an EMBL/GenBank/DDBJ whole genome shotgun (WGS) entry which is preliminary data.</text>
</comment>
<dbReference type="Proteomes" id="UP000620124">
    <property type="component" value="Unassembled WGS sequence"/>
</dbReference>
<reference evidence="3" key="1">
    <citation type="submission" date="2020-05" db="EMBL/GenBank/DDBJ databases">
        <title>Mycena genomes resolve the evolution of fungal bioluminescence.</title>
        <authorList>
            <person name="Tsai I.J."/>
        </authorList>
    </citation>
    <scope>NUCLEOTIDE SEQUENCE</scope>
    <source>
        <strain evidence="3">CCC161011</strain>
    </source>
</reference>
<dbReference type="InterPro" id="IPR011600">
    <property type="entry name" value="Pept_C14_caspase"/>
</dbReference>
<dbReference type="Pfam" id="PF00656">
    <property type="entry name" value="Peptidase_C14"/>
    <property type="match status" value="1"/>
</dbReference>
<evidence type="ECO:0000259" key="2">
    <source>
        <dbReference type="Pfam" id="PF00656"/>
    </source>
</evidence>
<dbReference type="GO" id="GO:0004197">
    <property type="term" value="F:cysteine-type endopeptidase activity"/>
    <property type="evidence" value="ECO:0007669"/>
    <property type="project" value="InterPro"/>
</dbReference>
<dbReference type="AlphaFoldDB" id="A0A8H6X5K1"/>
<dbReference type="GO" id="GO:0006508">
    <property type="term" value="P:proteolysis"/>
    <property type="evidence" value="ECO:0007669"/>
    <property type="project" value="UniProtKB-KW"/>
</dbReference>
<dbReference type="OrthoDB" id="3223806at2759"/>
<evidence type="ECO:0000256" key="1">
    <source>
        <dbReference type="ARBA" id="ARBA00009005"/>
    </source>
</evidence>
<comment type="similarity">
    <text evidence="1">Belongs to the peptidase C14B family.</text>
</comment>
<gene>
    <name evidence="3" type="ORF">MVEN_02286500</name>
</gene>
<protein>
    <submittedName>
        <fullName evidence="3">ICE-like protease (Caspase) p20 domain protein</fullName>
    </submittedName>
</protein>
<feature type="domain" description="Peptidase C14 caspase" evidence="2">
    <location>
        <begin position="11"/>
        <end position="273"/>
    </location>
</feature>
<keyword evidence="4" id="KW-1185">Reference proteome</keyword>
<keyword evidence="3" id="KW-0378">Hydrolase</keyword>
<sequence>MSSPYFLFSVAINQYRSKDIPNLHGCLNDAESLKSCLSFILGQAPPRAIYSLTDARATRSAIISGFFEHLIDNPEINPGDPIIIHYSGHGGRTVVPGGWSIPARTAETLCPSDEWMLDSLGKVIPGIPDVTVNALLRLLARRKGNNITFICDSCHSGGIDRSIDASHPAARYNAKTPPLPSDIDHHILHQANCVGEAFPFHGDYESHILLAACAEDQRAHEVWRGLKRVGAFTEALTTKLRQLKNMSSIEHVTYSQLVTSLSLSHSQNPQCEGHHGECFLFGDRNGRTPFVFPLTVDNRTLHVAAGEAHGVTVGTEMSIYRHASALKRLGVMVVDQVGPVSATLRRRLGDDDFEVPRNSWAGISTWNAGDIRVFAASLRLPDSSHSEYRLLRADVKEESHIALHATSSGYITVERQDPLMTKFSSPSVDSMLTVGPSLPRALQKIAHFYFHLGRRQAHAEALLDSNSLSTKHVSLHMRRLENDEGLLHPGSKITLAENTFYLDAEHSGCYYTLTIDNKSHYGLYPYLFYFNPDDYSITAVYLPPTTAVWPPLKAYASLTIGDGRCGTRLNFTLRGGCFDGGFFKLIVCTRNISLAHIAQKSPLFETPSAPVIAYPDGDSCGERMMLDVLHTTPEFWSASVVAVTFRKREPWSFSFTAFRDAIGSRF</sequence>
<evidence type="ECO:0000313" key="4">
    <source>
        <dbReference type="Proteomes" id="UP000620124"/>
    </source>
</evidence>
<name>A0A8H6X5K1_9AGAR</name>
<accession>A0A8H6X5K1</accession>
<dbReference type="PANTHER" id="PTHR48104">
    <property type="entry name" value="METACASPASE-4"/>
    <property type="match status" value="1"/>
</dbReference>
<dbReference type="PANTHER" id="PTHR48104:SF30">
    <property type="entry name" value="METACASPASE-1"/>
    <property type="match status" value="1"/>
</dbReference>
<proteinExistence type="inferred from homology"/>
<organism evidence="3 4">
    <name type="scientific">Mycena venus</name>
    <dbReference type="NCBI Taxonomy" id="2733690"/>
    <lineage>
        <taxon>Eukaryota</taxon>
        <taxon>Fungi</taxon>
        <taxon>Dikarya</taxon>
        <taxon>Basidiomycota</taxon>
        <taxon>Agaricomycotina</taxon>
        <taxon>Agaricomycetes</taxon>
        <taxon>Agaricomycetidae</taxon>
        <taxon>Agaricales</taxon>
        <taxon>Marasmiineae</taxon>
        <taxon>Mycenaceae</taxon>
        <taxon>Mycena</taxon>
    </lineage>
</organism>
<dbReference type="EMBL" id="JACAZI010000026">
    <property type="protein sequence ID" value="KAF7334566.1"/>
    <property type="molecule type" value="Genomic_DNA"/>
</dbReference>
<dbReference type="GO" id="GO:0005737">
    <property type="term" value="C:cytoplasm"/>
    <property type="evidence" value="ECO:0007669"/>
    <property type="project" value="TreeGrafter"/>
</dbReference>
<dbReference type="InterPro" id="IPR050452">
    <property type="entry name" value="Metacaspase"/>
</dbReference>
<evidence type="ECO:0000313" key="3">
    <source>
        <dbReference type="EMBL" id="KAF7334566.1"/>
    </source>
</evidence>
<dbReference type="Gene3D" id="3.40.50.1460">
    <property type="match status" value="1"/>
</dbReference>